<dbReference type="Proteomes" id="UP001437256">
    <property type="component" value="Unassembled WGS sequence"/>
</dbReference>
<accession>A0ABR2ZRB9</accession>
<name>A0ABR2ZRB9_9AGAR</name>
<protein>
    <submittedName>
        <fullName evidence="1">Uncharacterized protein</fullName>
    </submittedName>
</protein>
<reference evidence="1 2" key="1">
    <citation type="submission" date="2024-05" db="EMBL/GenBank/DDBJ databases">
        <title>A draft genome resource for the thread blight pathogen Marasmius tenuissimus strain MS-2.</title>
        <authorList>
            <person name="Yulfo-Soto G.E."/>
            <person name="Baruah I.K."/>
            <person name="Amoako-Attah I."/>
            <person name="Bukari Y."/>
            <person name="Meinhardt L.W."/>
            <person name="Bailey B.A."/>
            <person name="Cohen S.P."/>
        </authorList>
    </citation>
    <scope>NUCLEOTIDE SEQUENCE [LARGE SCALE GENOMIC DNA]</scope>
    <source>
        <strain evidence="1 2">MS-2</strain>
    </source>
</reference>
<evidence type="ECO:0000313" key="2">
    <source>
        <dbReference type="Proteomes" id="UP001437256"/>
    </source>
</evidence>
<evidence type="ECO:0000313" key="1">
    <source>
        <dbReference type="EMBL" id="KAL0063631.1"/>
    </source>
</evidence>
<organism evidence="1 2">
    <name type="scientific">Marasmius tenuissimus</name>
    <dbReference type="NCBI Taxonomy" id="585030"/>
    <lineage>
        <taxon>Eukaryota</taxon>
        <taxon>Fungi</taxon>
        <taxon>Dikarya</taxon>
        <taxon>Basidiomycota</taxon>
        <taxon>Agaricomycotina</taxon>
        <taxon>Agaricomycetes</taxon>
        <taxon>Agaricomycetidae</taxon>
        <taxon>Agaricales</taxon>
        <taxon>Marasmiineae</taxon>
        <taxon>Marasmiaceae</taxon>
        <taxon>Marasmius</taxon>
    </lineage>
</organism>
<gene>
    <name evidence="1" type="ORF">AAF712_009429</name>
</gene>
<sequence>MYIQHQTSQPLTTMFDVKKYFSGRFDSTNFKQVYTRKMEAMCKTQGLYGHLTGDKPHPSMPLGNVTSPAGVTSVVRDTVPPEEHAAWQKESLAWDKEDLQLMGIIQITTTKEVFDLIKDMNAQKAWEQLNLT</sequence>
<comment type="caution">
    <text evidence="1">The sequence shown here is derived from an EMBL/GenBank/DDBJ whole genome shotgun (WGS) entry which is preliminary data.</text>
</comment>
<keyword evidence="2" id="KW-1185">Reference proteome</keyword>
<proteinExistence type="predicted"/>
<dbReference type="EMBL" id="JBBXMP010000076">
    <property type="protein sequence ID" value="KAL0063631.1"/>
    <property type="molecule type" value="Genomic_DNA"/>
</dbReference>